<dbReference type="AlphaFoldDB" id="A0A428QXT5"/>
<keyword evidence="2" id="KW-1185">Reference proteome</keyword>
<reference evidence="1 2" key="1">
    <citation type="submission" date="2017-06" db="EMBL/GenBank/DDBJ databases">
        <title>Comparative genomic analysis of Ambrosia Fusariam Clade fungi.</title>
        <authorList>
            <person name="Stajich J.E."/>
            <person name="Carrillo J."/>
            <person name="Kijimoto T."/>
            <person name="Eskalen A."/>
            <person name="O'Donnell K."/>
            <person name="Kasson M."/>
        </authorList>
    </citation>
    <scope>NUCLEOTIDE SEQUENCE [LARGE SCALE GENOMIC DNA]</scope>
    <source>
        <strain evidence="1 2">NRRL62606</strain>
    </source>
</reference>
<evidence type="ECO:0000313" key="1">
    <source>
        <dbReference type="EMBL" id="RSL70164.1"/>
    </source>
</evidence>
<dbReference type="Proteomes" id="UP000287972">
    <property type="component" value="Unassembled WGS sequence"/>
</dbReference>
<evidence type="ECO:0000313" key="2">
    <source>
        <dbReference type="Proteomes" id="UP000287972"/>
    </source>
</evidence>
<proteinExistence type="predicted"/>
<gene>
    <name evidence="1" type="ORF">CEP51_012237</name>
</gene>
<organism evidence="1 2">
    <name type="scientific">Fusarium floridanum</name>
    <dbReference type="NCBI Taxonomy" id="1325733"/>
    <lineage>
        <taxon>Eukaryota</taxon>
        <taxon>Fungi</taxon>
        <taxon>Dikarya</taxon>
        <taxon>Ascomycota</taxon>
        <taxon>Pezizomycotina</taxon>
        <taxon>Sordariomycetes</taxon>
        <taxon>Hypocreomycetidae</taxon>
        <taxon>Hypocreales</taxon>
        <taxon>Nectriaceae</taxon>
        <taxon>Fusarium</taxon>
        <taxon>Fusarium solani species complex</taxon>
    </lineage>
</organism>
<protein>
    <submittedName>
        <fullName evidence="1">Uncharacterized protein</fullName>
    </submittedName>
</protein>
<comment type="caution">
    <text evidence="1">The sequence shown here is derived from an EMBL/GenBank/DDBJ whole genome shotgun (WGS) entry which is preliminary data.</text>
</comment>
<sequence>MFHERQDCTLHFFPLAIKKFAPSTRFESFQSRHFGVEDQFVNGLNKLLMKLLAPLPPIAGVGHVNAVEILVMLDEGADGIFGELVGDLVAQNHTDTHDVSLNLKSLATRVGLDKRK</sequence>
<dbReference type="EMBL" id="NKCL01000449">
    <property type="protein sequence ID" value="RSL70164.1"/>
    <property type="molecule type" value="Genomic_DNA"/>
</dbReference>
<accession>A0A428QXT5</accession>
<name>A0A428QXT5_9HYPO</name>